<keyword evidence="5 6" id="KW-0819">tRNA processing</keyword>
<comment type="similarity">
    <text evidence="6">Belongs to the methyltransferase superfamily. tRNA (adenine-N(6)-)-methyltransferase family.</text>
</comment>
<evidence type="ECO:0000256" key="3">
    <source>
        <dbReference type="ARBA" id="ARBA00022679"/>
    </source>
</evidence>
<comment type="subcellular location">
    <subcellularLocation>
        <location evidence="6">Cytoplasm</location>
    </subcellularLocation>
</comment>
<comment type="function">
    <text evidence="6">Specifically methylates the adenine in position 37 of tRNA(1)(Val) (anticodon cmo5UAC).</text>
</comment>
<comment type="caution">
    <text evidence="8">The sequence shown here is derived from an EMBL/GenBank/DDBJ whole genome shotgun (WGS) entry which is preliminary data.</text>
</comment>
<evidence type="ECO:0000259" key="7">
    <source>
        <dbReference type="Pfam" id="PF05175"/>
    </source>
</evidence>
<dbReference type="InterPro" id="IPR022882">
    <property type="entry name" value="tRNA_adenine-N6_MeTrfase"/>
</dbReference>
<organism evidence="8 9">
    <name type="scientific">Sphingobacterium thermophilum</name>
    <dbReference type="NCBI Taxonomy" id="768534"/>
    <lineage>
        <taxon>Bacteria</taxon>
        <taxon>Pseudomonadati</taxon>
        <taxon>Bacteroidota</taxon>
        <taxon>Sphingobacteriia</taxon>
        <taxon>Sphingobacteriales</taxon>
        <taxon>Sphingobacteriaceae</taxon>
        <taxon>Sphingobacterium</taxon>
    </lineage>
</organism>
<evidence type="ECO:0000256" key="6">
    <source>
        <dbReference type="HAMAP-Rule" id="MF_01872"/>
    </source>
</evidence>
<dbReference type="Proteomes" id="UP001500394">
    <property type="component" value="Unassembled WGS sequence"/>
</dbReference>
<evidence type="ECO:0000256" key="2">
    <source>
        <dbReference type="ARBA" id="ARBA00022603"/>
    </source>
</evidence>
<dbReference type="GO" id="GO:0008168">
    <property type="term" value="F:methyltransferase activity"/>
    <property type="evidence" value="ECO:0007669"/>
    <property type="project" value="UniProtKB-KW"/>
</dbReference>
<dbReference type="InterPro" id="IPR007848">
    <property type="entry name" value="Small_mtfrase_dom"/>
</dbReference>
<keyword evidence="9" id="KW-1185">Reference proteome</keyword>
<dbReference type="HAMAP" id="MF_01872">
    <property type="entry name" value="tRNA_methyltr_YfiC"/>
    <property type="match status" value="1"/>
</dbReference>
<keyword evidence="4 6" id="KW-0949">S-adenosyl-L-methionine</keyword>
<dbReference type="InterPro" id="IPR029063">
    <property type="entry name" value="SAM-dependent_MTases_sf"/>
</dbReference>
<dbReference type="EC" id="2.1.1.223" evidence="6"/>
<protein>
    <recommendedName>
        <fullName evidence="6">tRNA1(Val) (adenine(37)-N6)-methyltransferase</fullName>
        <ecNumber evidence="6">2.1.1.223</ecNumber>
    </recommendedName>
    <alternativeName>
        <fullName evidence="6">tRNA m6A37 methyltransferase</fullName>
    </alternativeName>
</protein>
<evidence type="ECO:0000313" key="9">
    <source>
        <dbReference type="Proteomes" id="UP001500394"/>
    </source>
</evidence>
<dbReference type="Pfam" id="PF05175">
    <property type="entry name" value="MTS"/>
    <property type="match status" value="1"/>
</dbReference>
<dbReference type="InterPro" id="IPR050210">
    <property type="entry name" value="tRNA_Adenine-N(6)_MTase"/>
</dbReference>
<dbReference type="PANTHER" id="PTHR47739">
    <property type="entry name" value="TRNA1(VAL) (ADENINE(37)-N6)-METHYLTRANSFERASE"/>
    <property type="match status" value="1"/>
</dbReference>
<dbReference type="CDD" id="cd02440">
    <property type="entry name" value="AdoMet_MTases"/>
    <property type="match status" value="1"/>
</dbReference>
<evidence type="ECO:0000256" key="5">
    <source>
        <dbReference type="ARBA" id="ARBA00022694"/>
    </source>
</evidence>
<evidence type="ECO:0000256" key="4">
    <source>
        <dbReference type="ARBA" id="ARBA00022691"/>
    </source>
</evidence>
<feature type="domain" description="Methyltransferase small" evidence="7">
    <location>
        <begin position="36"/>
        <end position="170"/>
    </location>
</feature>
<gene>
    <name evidence="8" type="ORF">GCM10023173_15040</name>
</gene>
<keyword evidence="3 6" id="KW-0808">Transferase</keyword>
<reference evidence="9" key="1">
    <citation type="journal article" date="2019" name="Int. J. Syst. Evol. Microbiol.">
        <title>The Global Catalogue of Microorganisms (GCM) 10K type strain sequencing project: providing services to taxonomists for standard genome sequencing and annotation.</title>
        <authorList>
            <consortium name="The Broad Institute Genomics Platform"/>
            <consortium name="The Broad Institute Genome Sequencing Center for Infectious Disease"/>
            <person name="Wu L."/>
            <person name="Ma J."/>
        </authorList>
    </citation>
    <scope>NUCLEOTIDE SEQUENCE [LARGE SCALE GENOMIC DNA]</scope>
    <source>
        <strain evidence="9">JCM 17858</strain>
    </source>
</reference>
<keyword evidence="2 6" id="KW-0489">Methyltransferase</keyword>
<dbReference type="PROSITE" id="PS00092">
    <property type="entry name" value="N6_MTASE"/>
    <property type="match status" value="1"/>
</dbReference>
<keyword evidence="1 6" id="KW-0963">Cytoplasm</keyword>
<dbReference type="InterPro" id="IPR002052">
    <property type="entry name" value="DNA_methylase_N6_adenine_CS"/>
</dbReference>
<dbReference type="GO" id="GO:0032259">
    <property type="term" value="P:methylation"/>
    <property type="evidence" value="ECO:0007669"/>
    <property type="project" value="UniProtKB-KW"/>
</dbReference>
<evidence type="ECO:0000313" key="8">
    <source>
        <dbReference type="EMBL" id="GAA4516175.1"/>
    </source>
</evidence>
<accession>A0ABP8R213</accession>
<name>A0ABP8R213_9SPHI</name>
<proteinExistence type="inferred from homology"/>
<evidence type="ECO:0000256" key="1">
    <source>
        <dbReference type="ARBA" id="ARBA00022490"/>
    </source>
</evidence>
<dbReference type="EMBL" id="BAABGR010000015">
    <property type="protein sequence ID" value="GAA4516175.1"/>
    <property type="molecule type" value="Genomic_DNA"/>
</dbReference>
<dbReference type="PRINTS" id="PR00507">
    <property type="entry name" value="N12N6MTFRASE"/>
</dbReference>
<dbReference type="Gene3D" id="3.40.50.150">
    <property type="entry name" value="Vaccinia Virus protein VP39"/>
    <property type="match status" value="1"/>
</dbReference>
<sequence length="238" mass="27043">MGSVFKFKQFDVEQRDCAMKINTDGVLLGALLEMDTSAAEPQILDIGTGTGVIALMLAQRYPTAQVIGVDIDETAYLRAMENFSRSVFHERLKAASGTFHLLDGANTYDLIVSNPPFYTNSLHNPNARKKIARHTDFDFFDGLLRFAANNLRSEGSLSLILPTELAKEVIFQSHTYKFVLHRKINIKSFEHTETIRCIITLSRKEGGLLSEEEFIIYKEKGIYSDRYREVLKPYFLAF</sequence>
<dbReference type="SUPFAM" id="SSF53335">
    <property type="entry name" value="S-adenosyl-L-methionine-dependent methyltransferases"/>
    <property type="match status" value="1"/>
</dbReference>
<dbReference type="RefSeq" id="WP_345066903.1">
    <property type="nucleotide sequence ID" value="NZ_BAABGR010000015.1"/>
</dbReference>
<dbReference type="PANTHER" id="PTHR47739:SF1">
    <property type="entry name" value="TRNA1(VAL) (ADENINE(37)-N6)-METHYLTRANSFERASE"/>
    <property type="match status" value="1"/>
</dbReference>
<comment type="catalytic activity">
    <reaction evidence="6">
        <text>adenosine(37) in tRNA1(Val) + S-adenosyl-L-methionine = N(6)-methyladenosine(37) in tRNA1(Val) + S-adenosyl-L-homocysteine + H(+)</text>
        <dbReference type="Rhea" id="RHEA:43160"/>
        <dbReference type="Rhea" id="RHEA-COMP:10369"/>
        <dbReference type="Rhea" id="RHEA-COMP:10370"/>
        <dbReference type="ChEBI" id="CHEBI:15378"/>
        <dbReference type="ChEBI" id="CHEBI:57856"/>
        <dbReference type="ChEBI" id="CHEBI:59789"/>
        <dbReference type="ChEBI" id="CHEBI:74411"/>
        <dbReference type="ChEBI" id="CHEBI:74449"/>
        <dbReference type="EC" id="2.1.1.223"/>
    </reaction>
</comment>